<dbReference type="PROSITE" id="PS50005">
    <property type="entry name" value="TPR"/>
    <property type="match status" value="1"/>
</dbReference>
<dbReference type="SMART" id="SM00028">
    <property type="entry name" value="TPR"/>
    <property type="match status" value="6"/>
</dbReference>
<keyword evidence="5" id="KW-1185">Reference proteome</keyword>
<feature type="transmembrane region" description="Helical" evidence="3">
    <location>
        <begin position="64"/>
        <end position="82"/>
    </location>
</feature>
<feature type="region of interest" description="Disordered" evidence="2">
    <location>
        <begin position="1"/>
        <end position="47"/>
    </location>
</feature>
<sequence>MSRRRDQHESDHRGRTEPTLGDLGGLDEPPRSAAPPDDLPSVDAEPRGWRRASKLPRRSRRRGWLVPVLVLALIGVVGGAWIEQNRLRNLLPRTELNDVLSRAQQALAAGHLDGDDGNSARELFQAAVALEPDNDAARNGLHQVGMAEVSQADAALQAGQLDVAAQKAAVARELLGGGSDVDRLDKMIAAKRGSQVQVSTLVDQAQQAFAAGQYGGEHGAGALYRQVLAADPGNAVARHGLDQVGDALAAQAQKALDANDGTTADADIEQLAALQPNNAALPGLRAARAQVRQQDSAALDAALQQGDDALRAGRIDGPGDDTALAHYKAALALAPDNPQAEAGLGKVAQALTVQANAAMDAGDAAQAGTLLDHAAALAPKSADLAAARARLQGMAQAKSSPQTGIKPGAAPKATAPADEDSAADAGLLHPALTPQQSEQIASLLQQAQAATQRGDIMLPPGKSAYDLYRNALAIDGNSAVAQHGLQALPGVVLQLFNRALAAGDLARAGQMLDNLADLAPGDASQNILRQRLAGAWLDQADRQLASGNRAGAMQALEQARKLAPNHPRVLDLTARLQSGT</sequence>
<gene>
    <name evidence="4" type="ORF">AB7878_05095</name>
</gene>
<keyword evidence="3" id="KW-1133">Transmembrane helix</keyword>
<keyword evidence="1" id="KW-0802">TPR repeat</keyword>
<evidence type="ECO:0008006" key="6">
    <source>
        <dbReference type="Google" id="ProtNLM"/>
    </source>
</evidence>
<evidence type="ECO:0000313" key="4">
    <source>
        <dbReference type="EMBL" id="MEY2181785.1"/>
    </source>
</evidence>
<reference evidence="4 5" key="1">
    <citation type="submission" date="2024-07" db="EMBL/GenBank/DDBJ databases">
        <title>Molecular mechanisms and environmental adaptations of flagellar loss and biofilm growth of Rhodanobacter under environmental stress.</title>
        <authorList>
            <person name="Chen M."/>
        </authorList>
    </citation>
    <scope>NUCLEOTIDE SEQUENCE [LARGE SCALE GENOMIC DNA]</scope>
    <source>
        <strain evidence="4 5">RS22</strain>
    </source>
</reference>
<keyword evidence="3" id="KW-0472">Membrane</keyword>
<accession>A0ABV4ANP6</accession>
<protein>
    <recommendedName>
        <fullName evidence="6">Tetratricopeptide repeat protein</fullName>
    </recommendedName>
</protein>
<organism evidence="4 5">
    <name type="scientific">Rhodanobacter humi</name>
    <dbReference type="NCBI Taxonomy" id="1888173"/>
    <lineage>
        <taxon>Bacteria</taxon>
        <taxon>Pseudomonadati</taxon>
        <taxon>Pseudomonadota</taxon>
        <taxon>Gammaproteobacteria</taxon>
        <taxon>Lysobacterales</taxon>
        <taxon>Rhodanobacteraceae</taxon>
        <taxon>Rhodanobacter</taxon>
    </lineage>
</organism>
<evidence type="ECO:0000256" key="1">
    <source>
        <dbReference type="PROSITE-ProRule" id="PRU00339"/>
    </source>
</evidence>
<keyword evidence="3" id="KW-0812">Transmembrane</keyword>
<name>A0ABV4ANP6_9GAMM</name>
<evidence type="ECO:0000256" key="3">
    <source>
        <dbReference type="SAM" id="Phobius"/>
    </source>
</evidence>
<dbReference type="Gene3D" id="1.25.40.10">
    <property type="entry name" value="Tetratricopeptide repeat domain"/>
    <property type="match status" value="2"/>
</dbReference>
<dbReference type="EMBL" id="JBGBPY010000001">
    <property type="protein sequence ID" value="MEY2181785.1"/>
    <property type="molecule type" value="Genomic_DNA"/>
</dbReference>
<feature type="compositionally biased region" description="Basic and acidic residues" evidence="2">
    <location>
        <begin position="1"/>
        <end position="16"/>
    </location>
</feature>
<comment type="caution">
    <text evidence="4">The sequence shown here is derived from an EMBL/GenBank/DDBJ whole genome shotgun (WGS) entry which is preliminary data.</text>
</comment>
<feature type="region of interest" description="Disordered" evidence="2">
    <location>
        <begin position="393"/>
        <end position="421"/>
    </location>
</feature>
<dbReference type="SUPFAM" id="SSF48452">
    <property type="entry name" value="TPR-like"/>
    <property type="match status" value="1"/>
</dbReference>
<dbReference type="InterPro" id="IPR011990">
    <property type="entry name" value="TPR-like_helical_dom_sf"/>
</dbReference>
<feature type="repeat" description="TPR" evidence="1">
    <location>
        <begin position="101"/>
        <end position="134"/>
    </location>
</feature>
<dbReference type="InterPro" id="IPR019734">
    <property type="entry name" value="TPR_rpt"/>
</dbReference>
<proteinExistence type="predicted"/>
<dbReference type="Proteomes" id="UP001562159">
    <property type="component" value="Unassembled WGS sequence"/>
</dbReference>
<evidence type="ECO:0000313" key="5">
    <source>
        <dbReference type="Proteomes" id="UP001562159"/>
    </source>
</evidence>
<feature type="compositionally biased region" description="Low complexity" evidence="2">
    <location>
        <begin position="406"/>
        <end position="416"/>
    </location>
</feature>
<evidence type="ECO:0000256" key="2">
    <source>
        <dbReference type="SAM" id="MobiDB-lite"/>
    </source>
</evidence>